<proteinExistence type="predicted"/>
<feature type="non-terminal residue" evidence="2">
    <location>
        <position position="89"/>
    </location>
</feature>
<sequence>MAANQRVWPSVESVGQRASDGEGNEKISREDNVGRHRPASGEIDARGGRPVGGISAEPQNRLEMSQRYLLNRIWADLGYHPSQMKMLFE</sequence>
<keyword evidence="3" id="KW-1185">Reference proteome</keyword>
<reference evidence="2 3" key="1">
    <citation type="submission" date="2020-02" db="EMBL/GenBank/DDBJ databases">
        <authorList>
            <person name="Ferguson B K."/>
        </authorList>
    </citation>
    <scope>NUCLEOTIDE SEQUENCE [LARGE SCALE GENOMIC DNA]</scope>
</reference>
<evidence type="ECO:0000313" key="3">
    <source>
        <dbReference type="Proteomes" id="UP000479000"/>
    </source>
</evidence>
<dbReference type="AlphaFoldDB" id="A0A6H5HPW3"/>
<feature type="compositionally biased region" description="Basic and acidic residues" evidence="1">
    <location>
        <begin position="19"/>
        <end position="34"/>
    </location>
</feature>
<accession>A0A6H5HPW3</accession>
<evidence type="ECO:0000313" key="2">
    <source>
        <dbReference type="EMBL" id="CAB0018995.1"/>
    </source>
</evidence>
<dbReference type="EMBL" id="CADCXU010033641">
    <property type="protein sequence ID" value="CAB0018995.1"/>
    <property type="molecule type" value="Genomic_DNA"/>
</dbReference>
<evidence type="ECO:0000256" key="1">
    <source>
        <dbReference type="SAM" id="MobiDB-lite"/>
    </source>
</evidence>
<protein>
    <submittedName>
        <fullName evidence="2">Uncharacterized protein</fullName>
    </submittedName>
</protein>
<feature type="region of interest" description="Disordered" evidence="1">
    <location>
        <begin position="1"/>
        <end position="58"/>
    </location>
</feature>
<gene>
    <name evidence="2" type="ORF">NTEN_LOCUS22707</name>
</gene>
<organism evidence="2 3">
    <name type="scientific">Nesidiocoris tenuis</name>
    <dbReference type="NCBI Taxonomy" id="355587"/>
    <lineage>
        <taxon>Eukaryota</taxon>
        <taxon>Metazoa</taxon>
        <taxon>Ecdysozoa</taxon>
        <taxon>Arthropoda</taxon>
        <taxon>Hexapoda</taxon>
        <taxon>Insecta</taxon>
        <taxon>Pterygota</taxon>
        <taxon>Neoptera</taxon>
        <taxon>Paraneoptera</taxon>
        <taxon>Hemiptera</taxon>
        <taxon>Heteroptera</taxon>
        <taxon>Panheteroptera</taxon>
        <taxon>Cimicomorpha</taxon>
        <taxon>Miridae</taxon>
        <taxon>Dicyphina</taxon>
        <taxon>Nesidiocoris</taxon>
    </lineage>
</organism>
<name>A0A6H5HPW3_9HEMI</name>
<dbReference type="Proteomes" id="UP000479000">
    <property type="component" value="Unassembled WGS sequence"/>
</dbReference>